<comment type="caution">
    <text evidence="11">The sequence shown here is derived from an EMBL/GenBank/DDBJ whole genome shotgun (WGS) entry which is preliminary data.</text>
</comment>
<dbReference type="RefSeq" id="WP_258826011.1">
    <property type="nucleotide sequence ID" value="NZ_JANUHA010000001.1"/>
</dbReference>
<keyword evidence="3 6" id="KW-0378">Hydrolase</keyword>
<feature type="transmembrane region" description="Helical" evidence="8">
    <location>
        <begin position="91"/>
        <end position="112"/>
    </location>
</feature>
<evidence type="ECO:0000256" key="5">
    <source>
        <dbReference type="ARBA" id="ARBA00023049"/>
    </source>
</evidence>
<sequence>MSAAHYFDGHSARLHVVQLSTGNGAIHLHGETTRSYSLAGTRLAEPFEHAPTVLYFKDGSHAEVLDPGVRPQLMEALGYRKSWVVRWQEHMAASLLALALLVALIVAAWFWGLPAAAERLSREVPPSADQALGENALALLQKQNLLQPSRFSEDRLAALQGLLQRVQPASPRIPLRLKVVDAPLLGPNALAFPDGTIVLTDQLVRTALGESGDLDARAAAMLAGVLAHEVGHIEMRHSVRSMTRASLTAALSATLFGDFSAVAAGLPALLGNMEYSRDMELAADGYAAAALHRRGISTLPLADLFDHLDEQADKTTPKMLRQAMSYASTHPDGYARSQRLREAAPEPEEALSE</sequence>
<dbReference type="PANTHER" id="PTHR22726:SF1">
    <property type="entry name" value="METALLOENDOPEPTIDASE OMA1, MITOCHONDRIAL"/>
    <property type="match status" value="1"/>
</dbReference>
<dbReference type="CDD" id="cd07332">
    <property type="entry name" value="M48C_Oma1_like"/>
    <property type="match status" value="1"/>
</dbReference>
<evidence type="ECO:0000259" key="9">
    <source>
        <dbReference type="Pfam" id="PF01435"/>
    </source>
</evidence>
<organism evidence="11 12">
    <name type="scientific">Massilia agri</name>
    <dbReference type="NCBI Taxonomy" id="1886785"/>
    <lineage>
        <taxon>Bacteria</taxon>
        <taxon>Pseudomonadati</taxon>
        <taxon>Pseudomonadota</taxon>
        <taxon>Betaproteobacteria</taxon>
        <taxon>Burkholderiales</taxon>
        <taxon>Oxalobacteraceae</taxon>
        <taxon>Telluria group</taxon>
        <taxon>Massilia</taxon>
    </lineage>
</organism>
<evidence type="ECO:0000256" key="6">
    <source>
        <dbReference type="RuleBase" id="RU003983"/>
    </source>
</evidence>
<evidence type="ECO:0000259" key="10">
    <source>
        <dbReference type="Pfam" id="PF23368"/>
    </source>
</evidence>
<feature type="domain" description="Peptidase M48" evidence="9">
    <location>
        <begin position="187"/>
        <end position="343"/>
    </location>
</feature>
<evidence type="ECO:0000256" key="7">
    <source>
        <dbReference type="SAM" id="MobiDB-lite"/>
    </source>
</evidence>
<dbReference type="EMBL" id="JANUHA010000001">
    <property type="protein sequence ID" value="MCS0594925.1"/>
    <property type="molecule type" value="Genomic_DNA"/>
</dbReference>
<keyword evidence="5 6" id="KW-0482">Metalloprotease</keyword>
<keyword evidence="1 6" id="KW-0645">Protease</keyword>
<evidence type="ECO:0000256" key="2">
    <source>
        <dbReference type="ARBA" id="ARBA00022723"/>
    </source>
</evidence>
<keyword evidence="8" id="KW-1133">Transmembrane helix</keyword>
<keyword evidence="4 6" id="KW-0862">Zinc</keyword>
<dbReference type="Gene3D" id="3.30.2010.10">
    <property type="entry name" value="Metalloproteases ('zincins'), catalytic domain"/>
    <property type="match status" value="1"/>
</dbReference>
<dbReference type="Pfam" id="PF01435">
    <property type="entry name" value="Peptidase_M48"/>
    <property type="match status" value="1"/>
</dbReference>
<feature type="domain" description="DUF7092" evidence="10">
    <location>
        <begin position="3"/>
        <end position="73"/>
    </location>
</feature>
<evidence type="ECO:0000313" key="12">
    <source>
        <dbReference type="Proteomes" id="UP001206572"/>
    </source>
</evidence>
<keyword evidence="8" id="KW-0812">Transmembrane</keyword>
<dbReference type="Pfam" id="PF23368">
    <property type="entry name" value="DUF7092"/>
    <property type="match status" value="1"/>
</dbReference>
<protein>
    <submittedName>
        <fullName evidence="11">M48 family metallopeptidase</fullName>
    </submittedName>
</protein>
<dbReference type="InterPro" id="IPR051156">
    <property type="entry name" value="Mito/Outer_Membr_Metalloprot"/>
</dbReference>
<evidence type="ECO:0000313" key="11">
    <source>
        <dbReference type="EMBL" id="MCS0594925.1"/>
    </source>
</evidence>
<keyword evidence="12" id="KW-1185">Reference proteome</keyword>
<accession>A0ABT2AFG8</accession>
<evidence type="ECO:0000256" key="3">
    <source>
        <dbReference type="ARBA" id="ARBA00022801"/>
    </source>
</evidence>
<name>A0ABT2AFG8_9BURK</name>
<comment type="cofactor">
    <cofactor evidence="6">
        <name>Zn(2+)</name>
        <dbReference type="ChEBI" id="CHEBI:29105"/>
    </cofactor>
    <text evidence="6">Binds 1 zinc ion per subunit.</text>
</comment>
<gene>
    <name evidence="11" type="ORF">NX780_01035</name>
</gene>
<proteinExistence type="inferred from homology"/>
<evidence type="ECO:0000256" key="4">
    <source>
        <dbReference type="ARBA" id="ARBA00022833"/>
    </source>
</evidence>
<reference evidence="11 12" key="1">
    <citation type="submission" date="2022-08" db="EMBL/GenBank/DDBJ databases">
        <title>Reclassification of Massilia species as members of the genera Telluria, Duganella, Pseudoduganella, Mokoshia gen. nov. and Zemynaea gen. nov. using orthogonal and non-orthogonal genome-based approaches.</title>
        <authorList>
            <person name="Bowman J.P."/>
        </authorList>
    </citation>
    <scope>NUCLEOTIDE SEQUENCE [LARGE SCALE GENOMIC DNA]</scope>
    <source>
        <strain evidence="11 12">JCM 31661</strain>
    </source>
</reference>
<feature type="region of interest" description="Disordered" evidence="7">
    <location>
        <begin position="330"/>
        <end position="353"/>
    </location>
</feature>
<evidence type="ECO:0000256" key="8">
    <source>
        <dbReference type="SAM" id="Phobius"/>
    </source>
</evidence>
<keyword evidence="8" id="KW-0472">Membrane</keyword>
<evidence type="ECO:0000256" key="1">
    <source>
        <dbReference type="ARBA" id="ARBA00022670"/>
    </source>
</evidence>
<dbReference type="InterPro" id="IPR001915">
    <property type="entry name" value="Peptidase_M48"/>
</dbReference>
<dbReference type="PANTHER" id="PTHR22726">
    <property type="entry name" value="METALLOENDOPEPTIDASE OMA1"/>
    <property type="match status" value="1"/>
</dbReference>
<dbReference type="Proteomes" id="UP001206572">
    <property type="component" value="Unassembled WGS sequence"/>
</dbReference>
<dbReference type="InterPro" id="IPR055518">
    <property type="entry name" value="DUF7092"/>
</dbReference>
<keyword evidence="2" id="KW-0479">Metal-binding</keyword>
<comment type="similarity">
    <text evidence="6">Belongs to the peptidase M48 family.</text>
</comment>